<dbReference type="InterPro" id="IPR036220">
    <property type="entry name" value="UDP-Glc/GDP-Man_DH_C_sf"/>
</dbReference>
<feature type="binding site" evidence="9">
    <location>
        <begin position="242"/>
        <end position="246"/>
    </location>
    <ligand>
        <name>substrate</name>
    </ligand>
</feature>
<dbReference type="Proteomes" id="UP000199308">
    <property type="component" value="Unassembled WGS sequence"/>
</dbReference>
<dbReference type="Gene3D" id="3.40.50.720">
    <property type="entry name" value="NAD(P)-binding Rossmann-like Domain"/>
    <property type="match status" value="2"/>
</dbReference>
<dbReference type="UniPathway" id="UPA00038">
    <property type="reaction ID" value="UER00491"/>
</dbReference>
<feature type="domain" description="UDP-glucose/GDP-mannose dehydrogenase C-terminal" evidence="11">
    <location>
        <begin position="300"/>
        <end position="387"/>
    </location>
</feature>
<dbReference type="SUPFAM" id="SSF48179">
    <property type="entry name" value="6-phosphogluconate dehydrogenase C-terminal domain-like"/>
    <property type="match status" value="1"/>
</dbReference>
<dbReference type="Gene3D" id="1.10.1040.10">
    <property type="entry name" value="N-(1-d-carboxylethyl)-l-norvaline Dehydrogenase, domain 2"/>
    <property type="match status" value="1"/>
</dbReference>
<evidence type="ECO:0000256" key="7">
    <source>
        <dbReference type="PIRNR" id="PIRNR000124"/>
    </source>
</evidence>
<evidence type="ECO:0000256" key="2">
    <source>
        <dbReference type="ARBA" id="ARBA00006601"/>
    </source>
</evidence>
<evidence type="ECO:0000256" key="4">
    <source>
        <dbReference type="ARBA" id="ARBA00023002"/>
    </source>
</evidence>
<keyword evidence="4 7" id="KW-0560">Oxidoreductase</keyword>
<evidence type="ECO:0000256" key="1">
    <source>
        <dbReference type="ARBA" id="ARBA00004701"/>
    </source>
</evidence>
<feature type="binding site" evidence="9">
    <location>
        <position position="250"/>
    </location>
    <ligand>
        <name>substrate</name>
    </ligand>
</feature>
<dbReference type="GO" id="GO:0003979">
    <property type="term" value="F:UDP-glucose 6-dehydrogenase activity"/>
    <property type="evidence" value="ECO:0007669"/>
    <property type="project" value="UniProtKB-EC"/>
</dbReference>
<organism evidence="12 13">
    <name type="scientific">Thalassotalea agarivorans</name>
    <name type="common">Thalassomonas agarivorans</name>
    <dbReference type="NCBI Taxonomy" id="349064"/>
    <lineage>
        <taxon>Bacteria</taxon>
        <taxon>Pseudomonadati</taxon>
        <taxon>Pseudomonadota</taxon>
        <taxon>Gammaproteobacteria</taxon>
        <taxon>Alteromonadales</taxon>
        <taxon>Colwelliaceae</taxon>
        <taxon>Thalassotalea</taxon>
    </lineage>
</organism>
<feature type="binding site" evidence="10">
    <location>
        <position position="83"/>
    </location>
    <ligand>
        <name>NAD(+)</name>
        <dbReference type="ChEBI" id="CHEBI:57540"/>
    </ligand>
</feature>
<dbReference type="SUPFAM" id="SSF51735">
    <property type="entry name" value="NAD(P)-binding Rossmann-fold domains"/>
    <property type="match status" value="1"/>
</dbReference>
<dbReference type="PANTHER" id="PTHR43750:SF2">
    <property type="entry name" value="UDP-GLUCOSE 6-DEHYDROGENASE"/>
    <property type="match status" value="1"/>
</dbReference>
<feature type="binding site" evidence="9">
    <location>
        <position position="197"/>
    </location>
    <ligand>
        <name>substrate</name>
    </ligand>
</feature>
<dbReference type="InterPro" id="IPR017476">
    <property type="entry name" value="UDP-Glc/GDP-Man"/>
</dbReference>
<comment type="similarity">
    <text evidence="2 7">Belongs to the UDP-glucose/GDP-mannose dehydrogenase family.</text>
</comment>
<dbReference type="OrthoDB" id="9803238at2"/>
<dbReference type="SUPFAM" id="SSF52413">
    <property type="entry name" value="UDP-glucose/GDP-mannose dehydrogenase C-terminal domain"/>
    <property type="match status" value="1"/>
</dbReference>
<comment type="catalytic activity">
    <reaction evidence="6 7">
        <text>UDP-alpha-D-glucose + 2 NAD(+) + H2O = UDP-alpha-D-glucuronate + 2 NADH + 3 H(+)</text>
        <dbReference type="Rhea" id="RHEA:23596"/>
        <dbReference type="ChEBI" id="CHEBI:15377"/>
        <dbReference type="ChEBI" id="CHEBI:15378"/>
        <dbReference type="ChEBI" id="CHEBI:57540"/>
        <dbReference type="ChEBI" id="CHEBI:57945"/>
        <dbReference type="ChEBI" id="CHEBI:58052"/>
        <dbReference type="ChEBI" id="CHEBI:58885"/>
        <dbReference type="EC" id="1.1.1.22"/>
    </reaction>
</comment>
<feature type="binding site" evidence="10">
    <location>
        <position position="34"/>
    </location>
    <ligand>
        <name>NAD(+)</name>
        <dbReference type="ChEBI" id="CHEBI:57540"/>
    </ligand>
</feature>
<gene>
    <name evidence="12" type="ORF">SAMN05660429_00252</name>
</gene>
<sequence length="389" mass="43535">MKIAVAGTGYVGLSNAILLSQHNEVIALDIDQHKVDLINNKTSPIVDAEISDYLANKELKLTATTDKHLAFTDADYVIVATPTDYDPEKNYFNTSTVERVIEDIVAINPQTQIVIKSTIPLGYTVKLRETFDFDNIMFSPEFLREGKALYDNLHPSRILIGRKSKEAQVFADLLLQGAEKKDVPILITNATEAEAVKLFSNTYLAMRVAFFNELDTYAELHELDTKQIIEGVGLDTRIGSHYNNPSFGYGGYCLPKDTKQLLANFSDVPNEIISAIVKSNSTRKDHITDMILSQNPKVVGIYRLIMKEGSDNFRASAIQGVIKRLKEKGVEVVIFEPAISESTFWNCRVIKNLSEFKAKASPIVTNRMTHELMDIKGKVYTRDVFGSDI</sequence>
<evidence type="ECO:0000259" key="11">
    <source>
        <dbReference type="SMART" id="SM00984"/>
    </source>
</evidence>
<dbReference type="Pfam" id="PF00984">
    <property type="entry name" value="UDPG_MGDP_dh"/>
    <property type="match status" value="1"/>
</dbReference>
<dbReference type="RefSeq" id="WP_093326992.1">
    <property type="nucleotide sequence ID" value="NZ_AP027363.1"/>
</dbReference>
<dbReference type="InterPro" id="IPR014027">
    <property type="entry name" value="UDP-Glc/GDP-Man_DH_C"/>
</dbReference>
<dbReference type="PIRSF" id="PIRSF500134">
    <property type="entry name" value="UDPglc_DH_bac"/>
    <property type="match status" value="1"/>
</dbReference>
<keyword evidence="13" id="KW-1185">Reference proteome</keyword>
<dbReference type="EMBL" id="FOHK01000001">
    <property type="protein sequence ID" value="SES69323.1"/>
    <property type="molecule type" value="Genomic_DNA"/>
</dbReference>
<evidence type="ECO:0000256" key="9">
    <source>
        <dbReference type="PIRSR" id="PIRSR500134-2"/>
    </source>
</evidence>
<dbReference type="EC" id="1.1.1.22" evidence="3 7"/>
<name>A0A1H9YJS5_THASX</name>
<dbReference type="PIRSF" id="PIRSF000124">
    <property type="entry name" value="UDPglc_GDPman_dh"/>
    <property type="match status" value="1"/>
</dbReference>
<feature type="binding site" evidence="10">
    <location>
        <position position="256"/>
    </location>
    <ligand>
        <name>NAD(+)</name>
        <dbReference type="ChEBI" id="CHEBI:57540"/>
    </ligand>
</feature>
<dbReference type="InterPro" id="IPR013328">
    <property type="entry name" value="6PGD_dom2"/>
</dbReference>
<feature type="binding site" evidence="9">
    <location>
        <begin position="142"/>
        <end position="145"/>
    </location>
    <ligand>
        <name>substrate</name>
    </ligand>
</feature>
<feature type="binding site" evidence="9">
    <location>
        <position position="307"/>
    </location>
    <ligand>
        <name>substrate</name>
    </ligand>
</feature>
<dbReference type="Pfam" id="PF03720">
    <property type="entry name" value="UDPG_MGDP_dh_C"/>
    <property type="match status" value="1"/>
</dbReference>
<feature type="binding site" evidence="10">
    <location>
        <position position="118"/>
    </location>
    <ligand>
        <name>NAD(+)</name>
        <dbReference type="ChEBI" id="CHEBI:57540"/>
    </ligand>
</feature>
<proteinExistence type="inferred from homology"/>
<dbReference type="InterPro" id="IPR001732">
    <property type="entry name" value="UDP-Glc/GDP-Man_DH_N"/>
</dbReference>
<feature type="binding site" evidence="9">
    <location>
        <position position="388"/>
    </location>
    <ligand>
        <name>substrate</name>
    </ligand>
</feature>
<dbReference type="InterPro" id="IPR014026">
    <property type="entry name" value="UDP-Glc/GDP-Man_DH_dimer"/>
</dbReference>
<dbReference type="AlphaFoldDB" id="A0A1H9YJS5"/>
<dbReference type="GO" id="GO:0000271">
    <property type="term" value="P:polysaccharide biosynthetic process"/>
    <property type="evidence" value="ECO:0007669"/>
    <property type="project" value="InterPro"/>
</dbReference>
<evidence type="ECO:0000313" key="12">
    <source>
        <dbReference type="EMBL" id="SES69323.1"/>
    </source>
</evidence>
<feature type="binding site" evidence="10">
    <location>
        <position position="29"/>
    </location>
    <ligand>
        <name>NAD(+)</name>
        <dbReference type="ChEBI" id="CHEBI:57540"/>
    </ligand>
</feature>
<dbReference type="STRING" id="349064.SAMN05660429_00252"/>
<evidence type="ECO:0000256" key="5">
    <source>
        <dbReference type="ARBA" id="ARBA00023027"/>
    </source>
</evidence>
<dbReference type="PANTHER" id="PTHR43750">
    <property type="entry name" value="UDP-GLUCOSE 6-DEHYDROGENASE TUAD"/>
    <property type="match status" value="1"/>
</dbReference>
<feature type="binding site" evidence="9">
    <location>
        <position position="306"/>
    </location>
    <ligand>
        <name>substrate</name>
    </ligand>
</feature>
<accession>A0A1H9YJS5</accession>
<comment type="pathway">
    <text evidence="1">Nucleotide-sugar biosynthesis; UDP-alpha-D-glucuronate biosynthesis; UDP-alpha-D-glucuronate from UDP-alpha-D-glucose: step 1/1.</text>
</comment>
<feature type="active site" description="Nucleophile" evidence="8">
    <location>
        <position position="253"/>
    </location>
</feature>
<evidence type="ECO:0000256" key="6">
    <source>
        <dbReference type="ARBA" id="ARBA00047473"/>
    </source>
</evidence>
<dbReference type="InterPro" id="IPR008927">
    <property type="entry name" value="6-PGluconate_DH-like_C_sf"/>
</dbReference>
<protein>
    <recommendedName>
        <fullName evidence="3 7">UDP-glucose 6-dehydrogenase</fullName>
        <ecNumber evidence="3 7">1.1.1.22</ecNumber>
    </recommendedName>
</protein>
<keyword evidence="5 7" id="KW-0520">NAD</keyword>
<dbReference type="GO" id="GO:0006065">
    <property type="term" value="P:UDP-glucuronate biosynthetic process"/>
    <property type="evidence" value="ECO:0007669"/>
    <property type="project" value="UniProtKB-UniPathway"/>
</dbReference>
<dbReference type="SMART" id="SM00984">
    <property type="entry name" value="UDPG_MGDP_dh_C"/>
    <property type="match status" value="1"/>
</dbReference>
<dbReference type="InterPro" id="IPR028357">
    <property type="entry name" value="UDPglc_DH_bac"/>
</dbReference>
<evidence type="ECO:0000256" key="10">
    <source>
        <dbReference type="PIRSR" id="PIRSR500134-3"/>
    </source>
</evidence>
<evidence type="ECO:0000313" key="13">
    <source>
        <dbReference type="Proteomes" id="UP000199308"/>
    </source>
</evidence>
<feature type="binding site" evidence="10">
    <location>
        <position position="314"/>
    </location>
    <ligand>
        <name>NAD(+)</name>
        <dbReference type="ChEBI" id="CHEBI:57540"/>
    </ligand>
</feature>
<dbReference type="InterPro" id="IPR036291">
    <property type="entry name" value="NAD(P)-bd_dom_sf"/>
</dbReference>
<evidence type="ECO:0000256" key="3">
    <source>
        <dbReference type="ARBA" id="ARBA00012954"/>
    </source>
</evidence>
<dbReference type="GO" id="GO:0051287">
    <property type="term" value="F:NAD binding"/>
    <property type="evidence" value="ECO:0007669"/>
    <property type="project" value="InterPro"/>
</dbReference>
<dbReference type="Pfam" id="PF03721">
    <property type="entry name" value="UDPG_MGDP_dh_N"/>
    <property type="match status" value="1"/>
</dbReference>
<dbReference type="NCBIfam" id="TIGR03026">
    <property type="entry name" value="NDP-sugDHase"/>
    <property type="match status" value="1"/>
</dbReference>
<reference evidence="12 13" key="1">
    <citation type="submission" date="2016-10" db="EMBL/GenBank/DDBJ databases">
        <authorList>
            <person name="de Groot N.N."/>
        </authorList>
    </citation>
    <scope>NUCLEOTIDE SEQUENCE [LARGE SCALE GENOMIC DNA]</scope>
    <source>
        <strain evidence="12 13">DSM 19706</strain>
    </source>
</reference>
<evidence type="ECO:0000256" key="8">
    <source>
        <dbReference type="PIRSR" id="PIRSR500134-1"/>
    </source>
</evidence>
<feature type="binding site" evidence="10">
    <location>
        <position position="145"/>
    </location>
    <ligand>
        <name>NAD(+)</name>
        <dbReference type="ChEBI" id="CHEBI:57540"/>
    </ligand>
</feature>